<proteinExistence type="predicted"/>
<comment type="caution">
    <text evidence="1">The sequence shown here is derived from an EMBL/GenBank/DDBJ whole genome shotgun (WGS) entry which is preliminary data.</text>
</comment>
<reference evidence="1 2" key="1">
    <citation type="submission" date="2015-01" db="EMBL/GenBank/DDBJ databases">
        <title>Evolution of Trichinella species and genotypes.</title>
        <authorList>
            <person name="Korhonen P.K."/>
            <person name="Edoardo P."/>
            <person name="Giuseppe L.R."/>
            <person name="Gasser R.B."/>
        </authorList>
    </citation>
    <scope>NUCLEOTIDE SEQUENCE [LARGE SCALE GENOMIC DNA]</scope>
    <source>
        <strain evidence="1">ISS470</strain>
    </source>
</reference>
<evidence type="ECO:0000313" key="1">
    <source>
        <dbReference type="EMBL" id="KRY91580.1"/>
    </source>
</evidence>
<protein>
    <submittedName>
        <fullName evidence="1">Uncharacterized protein</fullName>
    </submittedName>
</protein>
<evidence type="ECO:0000313" key="2">
    <source>
        <dbReference type="Proteomes" id="UP000054995"/>
    </source>
</evidence>
<dbReference type="EMBL" id="JYDT01000012">
    <property type="protein sequence ID" value="KRY91580.1"/>
    <property type="molecule type" value="Genomic_DNA"/>
</dbReference>
<name>A0A0V1G0F8_TRIPS</name>
<keyword evidence="2" id="KW-1185">Reference proteome</keyword>
<dbReference type="Proteomes" id="UP000054995">
    <property type="component" value="Unassembled WGS sequence"/>
</dbReference>
<gene>
    <name evidence="1" type="ORF">T4D_2565</name>
</gene>
<organism evidence="1 2">
    <name type="scientific">Trichinella pseudospiralis</name>
    <name type="common">Parasitic roundworm</name>
    <dbReference type="NCBI Taxonomy" id="6337"/>
    <lineage>
        <taxon>Eukaryota</taxon>
        <taxon>Metazoa</taxon>
        <taxon>Ecdysozoa</taxon>
        <taxon>Nematoda</taxon>
        <taxon>Enoplea</taxon>
        <taxon>Dorylaimia</taxon>
        <taxon>Trichinellida</taxon>
        <taxon>Trichinellidae</taxon>
        <taxon>Trichinella</taxon>
    </lineage>
</organism>
<sequence>MYTLNQERNAKTLTEKQTLFCEDKKTNRPSVELQTSLQYYYALLCKSLFSKILLLNPSSFPELASPL</sequence>
<dbReference type="AlphaFoldDB" id="A0A0V1G0F8"/>
<accession>A0A0V1G0F8</accession>